<dbReference type="Proteomes" id="UP000323506">
    <property type="component" value="Chromosome D07"/>
</dbReference>
<evidence type="ECO:0000313" key="2">
    <source>
        <dbReference type="Proteomes" id="UP000323506"/>
    </source>
</evidence>
<evidence type="ECO:0000313" key="1">
    <source>
        <dbReference type="EMBL" id="TYG61390.1"/>
    </source>
</evidence>
<dbReference type="EMBL" id="CM017707">
    <property type="protein sequence ID" value="TYG61390.1"/>
    <property type="molecule type" value="Genomic_DNA"/>
</dbReference>
<sequence>MAPQISLHTAPKTMAPITPKRRFILRSPSHEIETVSRCRPCPSKIVDRLAKLLGRLWPENRTGLGSLEPP</sequence>
<reference evidence="1 2" key="1">
    <citation type="submission" date="2019-06" db="EMBL/GenBank/DDBJ databases">
        <title>WGS assembly of Gossypium darwinii.</title>
        <authorList>
            <person name="Chen Z.J."/>
            <person name="Sreedasyam A."/>
            <person name="Ando A."/>
            <person name="Song Q."/>
            <person name="De L."/>
            <person name="Hulse-Kemp A."/>
            <person name="Ding M."/>
            <person name="Ye W."/>
            <person name="Kirkbride R."/>
            <person name="Jenkins J."/>
            <person name="Plott C."/>
            <person name="Lovell J."/>
            <person name="Lin Y.-M."/>
            <person name="Vaughn R."/>
            <person name="Liu B."/>
            <person name="Li W."/>
            <person name="Simpson S."/>
            <person name="Scheffler B."/>
            <person name="Saski C."/>
            <person name="Grover C."/>
            <person name="Hu G."/>
            <person name="Conover J."/>
            <person name="Carlson J."/>
            <person name="Shu S."/>
            <person name="Boston L."/>
            <person name="Williams M."/>
            <person name="Peterson D."/>
            <person name="Mcgee K."/>
            <person name="Jones D."/>
            <person name="Wendel J."/>
            <person name="Stelly D."/>
            <person name="Grimwood J."/>
            <person name="Schmutz J."/>
        </authorList>
    </citation>
    <scope>NUCLEOTIDE SEQUENCE [LARGE SCALE GENOMIC DNA]</scope>
    <source>
        <strain evidence="1">1808015.09</strain>
    </source>
</reference>
<protein>
    <submittedName>
        <fullName evidence="1">Uncharacterized protein</fullName>
    </submittedName>
</protein>
<gene>
    <name evidence="1" type="ORF">ES288_D07G144400v1</name>
</gene>
<accession>A0A5D2BYB6</accession>
<keyword evidence="2" id="KW-1185">Reference proteome</keyword>
<name>A0A5D2BYB6_GOSDA</name>
<organism evidence="1 2">
    <name type="scientific">Gossypium darwinii</name>
    <name type="common">Darwin's cotton</name>
    <name type="synonym">Gossypium barbadense var. darwinii</name>
    <dbReference type="NCBI Taxonomy" id="34276"/>
    <lineage>
        <taxon>Eukaryota</taxon>
        <taxon>Viridiplantae</taxon>
        <taxon>Streptophyta</taxon>
        <taxon>Embryophyta</taxon>
        <taxon>Tracheophyta</taxon>
        <taxon>Spermatophyta</taxon>
        <taxon>Magnoliopsida</taxon>
        <taxon>eudicotyledons</taxon>
        <taxon>Gunneridae</taxon>
        <taxon>Pentapetalae</taxon>
        <taxon>rosids</taxon>
        <taxon>malvids</taxon>
        <taxon>Malvales</taxon>
        <taxon>Malvaceae</taxon>
        <taxon>Malvoideae</taxon>
        <taxon>Gossypium</taxon>
    </lineage>
</organism>
<dbReference type="AlphaFoldDB" id="A0A5D2BYB6"/>
<proteinExistence type="predicted"/>